<dbReference type="AlphaFoldDB" id="A0A1E8PK69"/>
<keyword evidence="1" id="KW-0472">Membrane</keyword>
<protein>
    <submittedName>
        <fullName evidence="2">Uncharacterized protein</fullName>
    </submittedName>
</protein>
<evidence type="ECO:0000256" key="1">
    <source>
        <dbReference type="SAM" id="Phobius"/>
    </source>
</evidence>
<feature type="transmembrane region" description="Helical" evidence="1">
    <location>
        <begin position="21"/>
        <end position="41"/>
    </location>
</feature>
<dbReference type="Proteomes" id="UP000092634">
    <property type="component" value="Unassembled WGS sequence"/>
</dbReference>
<organism evidence="2 3">
    <name type="scientific">Janthinobacterium lividum</name>
    <dbReference type="NCBI Taxonomy" id="29581"/>
    <lineage>
        <taxon>Bacteria</taxon>
        <taxon>Pseudomonadati</taxon>
        <taxon>Pseudomonadota</taxon>
        <taxon>Betaproteobacteria</taxon>
        <taxon>Burkholderiales</taxon>
        <taxon>Oxalobacteraceae</taxon>
        <taxon>Janthinobacterium</taxon>
    </lineage>
</organism>
<gene>
    <name evidence="2" type="ORF">BA896_018995</name>
</gene>
<reference evidence="2 3" key="1">
    <citation type="submission" date="2016-10" db="EMBL/GenBank/DDBJ databases">
        <title>Updated version of Genome Assembly of Janthinobacterium lividum ERGS5:01.</title>
        <authorList>
            <person name="Kumar R."/>
            <person name="Acharya V."/>
            <person name="Singh D."/>
        </authorList>
    </citation>
    <scope>NUCLEOTIDE SEQUENCE [LARGE SCALE GENOMIC DNA]</scope>
    <source>
        <strain evidence="2 3">ERGS5:01</strain>
    </source>
</reference>
<comment type="caution">
    <text evidence="2">The sequence shown here is derived from an EMBL/GenBank/DDBJ whole genome shotgun (WGS) entry which is preliminary data.</text>
</comment>
<keyword evidence="1" id="KW-0812">Transmembrane</keyword>
<sequence length="65" mass="6736">MREAQESGAGLLRSPVRRLKLIAYLVLLLALIPAATCMAMECAGMPMLFSTVCGVVACAARAGAP</sequence>
<accession>A0A1E8PK69</accession>
<evidence type="ECO:0000313" key="3">
    <source>
        <dbReference type="Proteomes" id="UP000092634"/>
    </source>
</evidence>
<keyword evidence="1" id="KW-1133">Transmembrane helix</keyword>
<name>A0A1E8PK69_9BURK</name>
<evidence type="ECO:0000313" key="2">
    <source>
        <dbReference type="EMBL" id="OFJ46728.1"/>
    </source>
</evidence>
<dbReference type="EMBL" id="MAQB02000010">
    <property type="protein sequence ID" value="OFJ46728.1"/>
    <property type="molecule type" value="Genomic_DNA"/>
</dbReference>
<proteinExistence type="predicted"/>